<proteinExistence type="predicted"/>
<dbReference type="AlphaFoldDB" id="A0AAN7D9F8"/>
<name>A0AAN7D9F8_9FUNG</name>
<dbReference type="RefSeq" id="XP_064677037.1">
    <property type="nucleotide sequence ID" value="XM_064824101.1"/>
</dbReference>
<dbReference type="GeneID" id="89948487"/>
<dbReference type="Proteomes" id="UP001304243">
    <property type="component" value="Unassembled WGS sequence"/>
</dbReference>
<comment type="caution">
    <text evidence="2">The sequence shown here is derived from an EMBL/GenBank/DDBJ whole genome shotgun (WGS) entry which is preliminary data.</text>
</comment>
<keyword evidence="3" id="KW-1185">Reference proteome</keyword>
<feature type="compositionally biased region" description="Gly residues" evidence="1">
    <location>
        <begin position="92"/>
        <end position="114"/>
    </location>
</feature>
<reference evidence="2 3" key="1">
    <citation type="submission" date="2022-11" db="EMBL/GenBank/DDBJ databases">
        <title>Mucor velutinosus strain NIH1002 WGS.</title>
        <authorList>
            <person name="Subramanian P."/>
            <person name="Mullikin J.C."/>
            <person name="Segre J.A."/>
            <person name="Zelazny A.M."/>
        </authorList>
    </citation>
    <scope>NUCLEOTIDE SEQUENCE [LARGE SCALE GENOMIC DNA]</scope>
    <source>
        <strain evidence="2 3">NIH1002</strain>
    </source>
</reference>
<protein>
    <submittedName>
        <fullName evidence="2">Uncharacterized protein</fullName>
    </submittedName>
</protein>
<dbReference type="EMBL" id="JASEJX010000033">
    <property type="protein sequence ID" value="KAK4510371.1"/>
    <property type="molecule type" value="Genomic_DNA"/>
</dbReference>
<feature type="compositionally biased region" description="Polar residues" evidence="1">
    <location>
        <begin position="164"/>
        <end position="178"/>
    </location>
</feature>
<evidence type="ECO:0000313" key="3">
    <source>
        <dbReference type="Proteomes" id="UP001304243"/>
    </source>
</evidence>
<gene>
    <name evidence="2" type="ORF">ATC70_004801</name>
</gene>
<evidence type="ECO:0000256" key="1">
    <source>
        <dbReference type="SAM" id="MobiDB-lite"/>
    </source>
</evidence>
<organism evidence="2 3">
    <name type="scientific">Mucor velutinosus</name>
    <dbReference type="NCBI Taxonomy" id="708070"/>
    <lineage>
        <taxon>Eukaryota</taxon>
        <taxon>Fungi</taxon>
        <taxon>Fungi incertae sedis</taxon>
        <taxon>Mucoromycota</taxon>
        <taxon>Mucoromycotina</taxon>
        <taxon>Mucoromycetes</taxon>
        <taxon>Mucorales</taxon>
        <taxon>Mucorineae</taxon>
        <taxon>Mucoraceae</taxon>
        <taxon>Mucor</taxon>
    </lineage>
</organism>
<feature type="compositionally biased region" description="Low complexity" evidence="1">
    <location>
        <begin position="80"/>
        <end position="91"/>
    </location>
</feature>
<evidence type="ECO:0000313" key="2">
    <source>
        <dbReference type="EMBL" id="KAK4510371.1"/>
    </source>
</evidence>
<sequence>MIWDLRSANQRMVLLQWDKVPNFCRICHSADHCRADCPEYKKWIQCYHCDEYDSKAVSKPRKRSQEAKTGASSGKKKAAPKVSKTPPVAAGAGAGSGTPGGDTAGGGSPGGGDSGVVPGNNQGDGQGDGQGVVHSGEQGGADSQTTVQKQGADGNADMDELPLTQDSDNTTGTGSNDTEMGEFPDNPTSASENGLDHPVKKIGKFDGADDFTSAKQQASVTAAAQG</sequence>
<feature type="region of interest" description="Disordered" evidence="1">
    <location>
        <begin position="57"/>
        <end position="226"/>
    </location>
</feature>
<feature type="compositionally biased region" description="Basic and acidic residues" evidence="1">
    <location>
        <begin position="194"/>
        <end position="207"/>
    </location>
</feature>
<accession>A0AAN7D9F8</accession>
<feature type="compositionally biased region" description="Polar residues" evidence="1">
    <location>
        <begin position="213"/>
        <end position="226"/>
    </location>
</feature>